<gene>
    <name evidence="2" type="ORF">GSI_00029</name>
</gene>
<dbReference type="Proteomes" id="UP000230002">
    <property type="component" value="Unassembled WGS sequence"/>
</dbReference>
<feature type="compositionally biased region" description="Basic and acidic residues" evidence="1">
    <location>
        <begin position="102"/>
        <end position="123"/>
    </location>
</feature>
<comment type="caution">
    <text evidence="2">The sequence shown here is derived from an EMBL/GenBank/DDBJ whole genome shotgun (WGS) entry which is preliminary data.</text>
</comment>
<protein>
    <submittedName>
        <fullName evidence="2">Uncharacterized protein</fullName>
    </submittedName>
</protein>
<evidence type="ECO:0000313" key="3">
    <source>
        <dbReference type="Proteomes" id="UP000230002"/>
    </source>
</evidence>
<keyword evidence="3" id="KW-1185">Reference proteome</keyword>
<reference evidence="2 3" key="1">
    <citation type="journal article" date="2015" name="Sci. Rep.">
        <title>Chromosome-level genome map provides insights into diverse defense mechanisms in the medicinal fungus Ganoderma sinense.</title>
        <authorList>
            <person name="Zhu Y."/>
            <person name="Xu J."/>
            <person name="Sun C."/>
            <person name="Zhou S."/>
            <person name="Xu H."/>
            <person name="Nelson D.R."/>
            <person name="Qian J."/>
            <person name="Song J."/>
            <person name="Luo H."/>
            <person name="Xiang L."/>
            <person name="Li Y."/>
            <person name="Xu Z."/>
            <person name="Ji A."/>
            <person name="Wang L."/>
            <person name="Lu S."/>
            <person name="Hayward A."/>
            <person name="Sun W."/>
            <person name="Li X."/>
            <person name="Schwartz D.C."/>
            <person name="Wang Y."/>
            <person name="Chen S."/>
        </authorList>
    </citation>
    <scope>NUCLEOTIDE SEQUENCE [LARGE SCALE GENOMIC DNA]</scope>
    <source>
        <strain evidence="2 3">ZZ0214-1</strain>
    </source>
</reference>
<dbReference type="EMBL" id="AYKW01000001">
    <property type="protein sequence ID" value="PIL36341.1"/>
    <property type="molecule type" value="Genomic_DNA"/>
</dbReference>
<dbReference type="AlphaFoldDB" id="A0A2G8SRC9"/>
<name>A0A2G8SRC9_9APHY</name>
<feature type="compositionally biased region" description="Basic and acidic residues" evidence="1">
    <location>
        <begin position="50"/>
        <end position="76"/>
    </location>
</feature>
<feature type="compositionally biased region" description="Pro residues" evidence="1">
    <location>
        <begin position="20"/>
        <end position="39"/>
    </location>
</feature>
<evidence type="ECO:0000256" key="1">
    <source>
        <dbReference type="SAM" id="MobiDB-lite"/>
    </source>
</evidence>
<sequence>MGRWRRRWEIETETETGPWPYVPVPAVRPPSPRPVPLAPHRPARRLALRPRRERDGSGQDRTGQEKTRGGVRELERFAGAARSMDNLESVPSPATRAGLAKLRSDARARDRAVSLETGSRDGHAWPGATARRLPPANVNEEGRRWGWATAGEARSADACGRVWA</sequence>
<proteinExistence type="predicted"/>
<evidence type="ECO:0000313" key="2">
    <source>
        <dbReference type="EMBL" id="PIL36341.1"/>
    </source>
</evidence>
<organism evidence="2 3">
    <name type="scientific">Ganoderma sinense ZZ0214-1</name>
    <dbReference type="NCBI Taxonomy" id="1077348"/>
    <lineage>
        <taxon>Eukaryota</taxon>
        <taxon>Fungi</taxon>
        <taxon>Dikarya</taxon>
        <taxon>Basidiomycota</taxon>
        <taxon>Agaricomycotina</taxon>
        <taxon>Agaricomycetes</taxon>
        <taxon>Polyporales</taxon>
        <taxon>Polyporaceae</taxon>
        <taxon>Ganoderma</taxon>
    </lineage>
</organism>
<feature type="region of interest" description="Disordered" evidence="1">
    <location>
        <begin position="15"/>
        <end position="144"/>
    </location>
</feature>
<accession>A0A2G8SRC9</accession>